<protein>
    <recommendedName>
        <fullName evidence="4">Lipoprotein</fullName>
    </recommendedName>
</protein>
<name>A0AA46NFA5_9GAMM</name>
<evidence type="ECO:0000313" key="2">
    <source>
        <dbReference type="EMBL" id="UYF71920.1"/>
    </source>
</evidence>
<sequence>MFSKYVVGTGLVLLAFGSTISACADSLSVNCNKNNVYESIQCIEKENNKLIIKLDNEKNREKSDYNKWIKKIKNNCEGKISHIAGEGAGLVRNQCYRDEYLSRLSFLTTGKTSKEEKNIHGLVITHLPYNSANHFNCLLKKDINSCSKVNLVSSSNLIKFYPSISPSYGDGIVLPETESGKQIIISPFEDNEDEGPQLAILIINAFGVEEKKFIPATKNVLIDKNYNLTYMEGNKEKRVQLK</sequence>
<dbReference type="EMBL" id="CP089051">
    <property type="protein sequence ID" value="UYF71920.1"/>
    <property type="molecule type" value="Genomic_DNA"/>
</dbReference>
<reference evidence="2" key="1">
    <citation type="journal article" date="2022" name="J Glob Antimicrob Resist">
        <title>Comparative analysis of IMP-4- and OXA-58-containing plasmids of three carbapenemase-producing Acinetobacter ursingii strains in the Netherlands.</title>
        <authorList>
            <person name="Hendrickx A.P.A."/>
            <person name="Schade R.P."/>
            <person name="Landman F."/>
            <person name="Bosch T."/>
            <person name="Schouls L.M."/>
            <person name="van Dijk K."/>
        </authorList>
    </citation>
    <scope>NUCLEOTIDE SEQUENCE</scope>
    <source>
        <strain evidence="2">RIVM_C010559</strain>
    </source>
</reference>
<evidence type="ECO:0008006" key="4">
    <source>
        <dbReference type="Google" id="ProtNLM"/>
    </source>
</evidence>
<dbReference type="PROSITE" id="PS51257">
    <property type="entry name" value="PROKAR_LIPOPROTEIN"/>
    <property type="match status" value="1"/>
</dbReference>
<dbReference type="RefSeq" id="WP_263512726.1">
    <property type="nucleotide sequence ID" value="NZ_CP089051.1"/>
</dbReference>
<proteinExistence type="predicted"/>
<dbReference type="Proteomes" id="UP001164064">
    <property type="component" value="Chromosome"/>
</dbReference>
<dbReference type="AlphaFoldDB" id="A0AA46NFA5"/>
<evidence type="ECO:0000313" key="3">
    <source>
        <dbReference type="Proteomes" id="UP001164064"/>
    </source>
</evidence>
<feature type="chain" id="PRO_5041423584" description="Lipoprotein" evidence="1">
    <location>
        <begin position="25"/>
        <end position="242"/>
    </location>
</feature>
<gene>
    <name evidence="2" type="ORF">LSO60_01095</name>
</gene>
<keyword evidence="1" id="KW-0732">Signal</keyword>
<accession>A0AA46NFA5</accession>
<feature type="signal peptide" evidence="1">
    <location>
        <begin position="1"/>
        <end position="24"/>
    </location>
</feature>
<evidence type="ECO:0000256" key="1">
    <source>
        <dbReference type="SAM" id="SignalP"/>
    </source>
</evidence>
<organism evidence="2 3">
    <name type="scientific">Acinetobacter ursingii</name>
    <dbReference type="NCBI Taxonomy" id="108980"/>
    <lineage>
        <taxon>Bacteria</taxon>
        <taxon>Pseudomonadati</taxon>
        <taxon>Pseudomonadota</taxon>
        <taxon>Gammaproteobacteria</taxon>
        <taxon>Moraxellales</taxon>
        <taxon>Moraxellaceae</taxon>
        <taxon>Acinetobacter</taxon>
    </lineage>
</organism>